<reference evidence="1 2" key="1">
    <citation type="submission" date="2018-12" db="EMBL/GenBank/DDBJ databases">
        <title>Hymenobacter gummosus sp. nov., isolated from a spring.</title>
        <authorList>
            <person name="Nie L."/>
        </authorList>
    </citation>
    <scope>NUCLEOTIDE SEQUENCE [LARGE SCALE GENOMIC DNA]</scope>
    <source>
        <strain evidence="1 2">KCTC 52166</strain>
    </source>
</reference>
<gene>
    <name evidence="1" type="ORF">EJV47_06185</name>
</gene>
<dbReference type="Proteomes" id="UP000282184">
    <property type="component" value="Unassembled WGS sequence"/>
</dbReference>
<protein>
    <submittedName>
        <fullName evidence="1">Uncharacterized protein</fullName>
    </submittedName>
</protein>
<proteinExistence type="predicted"/>
<dbReference type="EMBL" id="RXOF01000003">
    <property type="protein sequence ID" value="RTQ51391.1"/>
    <property type="molecule type" value="Genomic_DNA"/>
</dbReference>
<evidence type="ECO:0000313" key="2">
    <source>
        <dbReference type="Proteomes" id="UP000282184"/>
    </source>
</evidence>
<accession>A0A431U532</accession>
<organism evidence="1 2">
    <name type="scientific">Hymenobacter gummosus</name>
    <dbReference type="NCBI Taxonomy" id="1776032"/>
    <lineage>
        <taxon>Bacteria</taxon>
        <taxon>Pseudomonadati</taxon>
        <taxon>Bacteroidota</taxon>
        <taxon>Cytophagia</taxon>
        <taxon>Cytophagales</taxon>
        <taxon>Hymenobacteraceae</taxon>
        <taxon>Hymenobacter</taxon>
    </lineage>
</organism>
<name>A0A431U532_9BACT</name>
<dbReference type="OrthoDB" id="1406524at2"/>
<dbReference type="AlphaFoldDB" id="A0A431U532"/>
<dbReference type="RefSeq" id="WP_126692284.1">
    <property type="nucleotide sequence ID" value="NZ_RXOF01000003.1"/>
</dbReference>
<keyword evidence="2" id="KW-1185">Reference proteome</keyword>
<sequence length="335" mass="35639">MPSSPAAFDSRYFPVDDQPIAWGSTLDEAKAQLEPPGWLPSYGGWPNLRGRCQAVLGLPAVEYNLRAPARHKPIVQVSYELAPPPGHAGSGPAEPAYWVQPLARLLGPPTQAGPTAFVGGGWGSVVYTAKWETPLLSIGLSVYGGVRQEQSGPAAAGLYFDWRDVLTAARPFYEAALAQSAALAASFAKLSAPPQLVDTQYQQGYSYHDSPPLPLDAAAETRWRQSQRALYREGLLETPAPLQGRLAPTQVALWRAADQAAWAVSTTFDTVLLPDAAPGPVELVTLHPAKGGGNVQLILAGLSLQDAYKAPALPRLAAALEQAGIAVQRLEDHDC</sequence>
<comment type="caution">
    <text evidence="1">The sequence shown here is derived from an EMBL/GenBank/DDBJ whole genome shotgun (WGS) entry which is preliminary data.</text>
</comment>
<evidence type="ECO:0000313" key="1">
    <source>
        <dbReference type="EMBL" id="RTQ51391.1"/>
    </source>
</evidence>